<feature type="region of interest" description="Disordered" evidence="1">
    <location>
        <begin position="43"/>
        <end position="73"/>
    </location>
</feature>
<evidence type="ECO:0000313" key="3">
    <source>
        <dbReference type="EMBL" id="BBZ25798.1"/>
    </source>
</evidence>
<dbReference type="AlphaFoldDB" id="A0A7I7XBR3"/>
<dbReference type="Proteomes" id="UP000466517">
    <property type="component" value="Chromosome"/>
</dbReference>
<name>A0A7I7XBR3_9MYCO</name>
<evidence type="ECO:0000313" key="4">
    <source>
        <dbReference type="Proteomes" id="UP000466517"/>
    </source>
</evidence>
<dbReference type="KEGG" id="mmag:MMAD_00930"/>
<dbReference type="InterPro" id="IPR025948">
    <property type="entry name" value="HTH-like_dom"/>
</dbReference>
<reference evidence="3 4" key="1">
    <citation type="journal article" date="2019" name="Emerg. Microbes Infect.">
        <title>Comprehensive subspecies identification of 175 nontuberculous mycobacteria species based on 7547 genomic profiles.</title>
        <authorList>
            <person name="Matsumoto Y."/>
            <person name="Kinjo T."/>
            <person name="Motooka D."/>
            <person name="Nabeya D."/>
            <person name="Jung N."/>
            <person name="Uechi K."/>
            <person name="Horii T."/>
            <person name="Iida T."/>
            <person name="Fujita J."/>
            <person name="Nakamura S."/>
        </authorList>
    </citation>
    <scope>NUCLEOTIDE SEQUENCE [LARGE SCALE GENOMIC DNA]</scope>
    <source>
        <strain evidence="3 4">JCM 13574</strain>
    </source>
</reference>
<gene>
    <name evidence="3" type="ORF">MMAD_00930</name>
</gene>
<feature type="domain" description="HTH-like" evidence="2">
    <location>
        <begin position="3"/>
        <end position="47"/>
    </location>
</feature>
<protein>
    <recommendedName>
        <fullName evidence="2">HTH-like domain-containing protein</fullName>
    </recommendedName>
</protein>
<evidence type="ECO:0000259" key="2">
    <source>
        <dbReference type="Pfam" id="PF13276"/>
    </source>
</evidence>
<proteinExistence type="predicted"/>
<keyword evidence="4" id="KW-1185">Reference proteome</keyword>
<accession>A0A7I7XBR3</accession>
<dbReference type="EMBL" id="AP022610">
    <property type="protein sequence ID" value="BBZ25798.1"/>
    <property type="molecule type" value="Genomic_DNA"/>
</dbReference>
<dbReference type="Pfam" id="PF13276">
    <property type="entry name" value="HTH_21"/>
    <property type="match status" value="1"/>
</dbReference>
<sequence>MLEDNYRVWGVRKLWKAARRARHDVGRDQVGWLMRAAGIEGVRRGKQVRTTKADPGAPRHPASGEAQVHRHGA</sequence>
<evidence type="ECO:0000256" key="1">
    <source>
        <dbReference type="SAM" id="MobiDB-lite"/>
    </source>
</evidence>
<organism evidence="3 4">
    <name type="scientific">Mycolicibacterium madagascariense</name>
    <dbReference type="NCBI Taxonomy" id="212765"/>
    <lineage>
        <taxon>Bacteria</taxon>
        <taxon>Bacillati</taxon>
        <taxon>Actinomycetota</taxon>
        <taxon>Actinomycetes</taxon>
        <taxon>Mycobacteriales</taxon>
        <taxon>Mycobacteriaceae</taxon>
        <taxon>Mycolicibacterium</taxon>
    </lineage>
</organism>